<dbReference type="GO" id="GO:0006430">
    <property type="term" value="P:lysyl-tRNA aminoacylation"/>
    <property type="evidence" value="ECO:0007669"/>
    <property type="project" value="InterPro"/>
</dbReference>
<reference evidence="18" key="1">
    <citation type="submission" date="2018-06" db="EMBL/GenBank/DDBJ databases">
        <authorList>
            <person name="Zhirakovskaya E."/>
        </authorList>
    </citation>
    <scope>NUCLEOTIDE SEQUENCE</scope>
</reference>
<evidence type="ECO:0000256" key="12">
    <source>
        <dbReference type="ARBA" id="ARBA00022917"/>
    </source>
</evidence>
<dbReference type="CDD" id="cd00775">
    <property type="entry name" value="LysRS_core"/>
    <property type="match status" value="1"/>
</dbReference>
<evidence type="ECO:0000256" key="4">
    <source>
        <dbReference type="ARBA" id="ARBA00011738"/>
    </source>
</evidence>
<dbReference type="NCBIfam" id="NF001756">
    <property type="entry name" value="PRK00484.1"/>
    <property type="match status" value="1"/>
</dbReference>
<accession>A0A3B0QY65</accession>
<keyword evidence="10" id="KW-0067">ATP-binding</keyword>
<dbReference type="CDD" id="cd04322">
    <property type="entry name" value="LysRS_N"/>
    <property type="match status" value="1"/>
</dbReference>
<dbReference type="NCBIfam" id="TIGR00499">
    <property type="entry name" value="lysS_bact"/>
    <property type="match status" value="1"/>
</dbReference>
<dbReference type="SUPFAM" id="SSF50249">
    <property type="entry name" value="Nucleic acid-binding proteins"/>
    <property type="match status" value="1"/>
</dbReference>
<keyword evidence="13 18" id="KW-0030">Aminoacyl-tRNA synthetase</keyword>
<dbReference type="PROSITE" id="PS50862">
    <property type="entry name" value="AA_TRNA_LIGASE_II"/>
    <property type="match status" value="1"/>
</dbReference>
<dbReference type="Pfam" id="PF01336">
    <property type="entry name" value="tRNA_anti-codon"/>
    <property type="match status" value="1"/>
</dbReference>
<dbReference type="InterPro" id="IPR044136">
    <property type="entry name" value="Lys-tRNA-ligase_II_N"/>
</dbReference>
<keyword evidence="11" id="KW-0460">Magnesium</keyword>
<name>A0A3B0QY65_9ZZZZ</name>
<evidence type="ECO:0000256" key="9">
    <source>
        <dbReference type="ARBA" id="ARBA00022741"/>
    </source>
</evidence>
<dbReference type="Gene3D" id="2.40.50.140">
    <property type="entry name" value="Nucleic acid-binding proteins"/>
    <property type="match status" value="1"/>
</dbReference>
<dbReference type="Gene3D" id="3.30.930.10">
    <property type="entry name" value="Bira Bifunctional Protein, Domain 2"/>
    <property type="match status" value="1"/>
</dbReference>
<keyword evidence="9" id="KW-0547">Nucleotide-binding</keyword>
<dbReference type="InterPro" id="IPR034762">
    <property type="entry name" value="Lys-tRNA-ligase_II_bac/euk"/>
</dbReference>
<dbReference type="GO" id="GO:0005829">
    <property type="term" value="C:cytosol"/>
    <property type="evidence" value="ECO:0007669"/>
    <property type="project" value="TreeGrafter"/>
</dbReference>
<dbReference type="PRINTS" id="PR00982">
    <property type="entry name" value="TRNASYNTHLYS"/>
</dbReference>
<evidence type="ECO:0000256" key="1">
    <source>
        <dbReference type="ARBA" id="ARBA00001946"/>
    </source>
</evidence>
<gene>
    <name evidence="18" type="ORF">MNBD_DELTA01-405</name>
</gene>
<dbReference type="SUPFAM" id="SSF55681">
    <property type="entry name" value="Class II aaRS and biotin synthetases"/>
    <property type="match status" value="1"/>
</dbReference>
<evidence type="ECO:0000256" key="7">
    <source>
        <dbReference type="ARBA" id="ARBA00022598"/>
    </source>
</evidence>
<comment type="subunit">
    <text evidence="4">Homodimer.</text>
</comment>
<dbReference type="InterPro" id="IPR018149">
    <property type="entry name" value="Lys-tRNA-synth_II_C"/>
</dbReference>
<dbReference type="InterPro" id="IPR006195">
    <property type="entry name" value="aa-tRNA-synth_II"/>
</dbReference>
<keyword evidence="8" id="KW-0479">Metal-binding</keyword>
<evidence type="ECO:0000256" key="2">
    <source>
        <dbReference type="ARBA" id="ARBA00004496"/>
    </source>
</evidence>
<dbReference type="GO" id="GO:0000049">
    <property type="term" value="F:tRNA binding"/>
    <property type="evidence" value="ECO:0007669"/>
    <property type="project" value="TreeGrafter"/>
</dbReference>
<dbReference type="GO" id="GO:0005524">
    <property type="term" value="F:ATP binding"/>
    <property type="evidence" value="ECO:0007669"/>
    <property type="project" value="UniProtKB-KW"/>
</dbReference>
<dbReference type="InterPro" id="IPR004365">
    <property type="entry name" value="NA-bd_OB_tRNA"/>
</dbReference>
<evidence type="ECO:0000256" key="6">
    <source>
        <dbReference type="ARBA" id="ARBA00022490"/>
    </source>
</evidence>
<keyword evidence="6" id="KW-0963">Cytoplasm</keyword>
<keyword evidence="7 18" id="KW-0436">Ligase</keyword>
<protein>
    <recommendedName>
        <fullName evidence="5">lysine--tRNA ligase</fullName>
        <ecNumber evidence="5">6.1.1.6</ecNumber>
    </recommendedName>
    <alternativeName>
        <fullName evidence="14">Lysyl-tRNA synthetase</fullName>
    </alternativeName>
</protein>
<comment type="cofactor">
    <cofactor evidence="1">
        <name>Mg(2+)</name>
        <dbReference type="ChEBI" id="CHEBI:18420"/>
    </cofactor>
</comment>
<comment type="catalytic activity">
    <reaction evidence="15">
        <text>tRNA(Lys) + L-lysine + ATP = L-lysyl-tRNA(Lys) + AMP + diphosphate</text>
        <dbReference type="Rhea" id="RHEA:20792"/>
        <dbReference type="Rhea" id="RHEA-COMP:9696"/>
        <dbReference type="Rhea" id="RHEA-COMP:9697"/>
        <dbReference type="ChEBI" id="CHEBI:30616"/>
        <dbReference type="ChEBI" id="CHEBI:32551"/>
        <dbReference type="ChEBI" id="CHEBI:33019"/>
        <dbReference type="ChEBI" id="CHEBI:78442"/>
        <dbReference type="ChEBI" id="CHEBI:78529"/>
        <dbReference type="ChEBI" id="CHEBI:456215"/>
        <dbReference type="EC" id="6.1.1.6"/>
    </reaction>
</comment>
<dbReference type="FunFam" id="2.40.50.140:FF:000024">
    <property type="entry name" value="Lysine--tRNA ligase"/>
    <property type="match status" value="1"/>
</dbReference>
<sequence>MSKVQPKVKLSQEQRNRRDKLARLEEAGVNPFPNDFKPGTTCAEVTCNYQDTNADELLKLNAECRIAGRIMALRKFGKAAFVQIQDQSGKLQLYFKREELSEDAWFVFKASDVGDIIGVTGTPFRTKTDELTLDVTAVKMLAKGLSPLPEKWHGLKDIEARYRQRYVDLIVNPDSRDVFKKRTEIIRHIRDFLCDKGYTEVETPMMQLIPGGAAAKPFKTHHNALDTDMYLRIAPELYLKRLVVGGIERVFEINRNFRNEGVSTRHNPEFTMLEFYQAYATFEDLMDLTEELIGGLVEKLHNTLTIEYQGQALDFTSPWDRITVKDAVVKYGDRGEEVITDEKAAYDYLRELNPKVPDGLGHGKVLIEIFEHVAEPKFVQPTFVTHYPTEVSPLSRKNEKDPSVTDRFELIVNGNEIANAFSELNDPIDQRARFADQVNEREAGDDEAQRMDEDFLRALEYGMPPTAGEGIGIDRLVMLLTNSPSIRDVILFPLMRAGGESSQKKGKAKKTEKEKTGKEDAACGGKKTV</sequence>
<organism evidence="18">
    <name type="scientific">hydrothermal vent metagenome</name>
    <dbReference type="NCBI Taxonomy" id="652676"/>
    <lineage>
        <taxon>unclassified sequences</taxon>
        <taxon>metagenomes</taxon>
        <taxon>ecological metagenomes</taxon>
    </lineage>
</organism>
<dbReference type="InterPro" id="IPR045864">
    <property type="entry name" value="aa-tRNA-synth_II/BPL/LPL"/>
</dbReference>
<evidence type="ECO:0000256" key="16">
    <source>
        <dbReference type="SAM" id="MobiDB-lite"/>
    </source>
</evidence>
<dbReference type="AlphaFoldDB" id="A0A3B0QY65"/>
<comment type="similarity">
    <text evidence="3">Belongs to the class-II aminoacyl-tRNA synthetase family.</text>
</comment>
<feature type="region of interest" description="Disordered" evidence="16">
    <location>
        <begin position="499"/>
        <end position="529"/>
    </location>
</feature>
<dbReference type="EC" id="6.1.1.6" evidence="5"/>
<evidence type="ECO:0000256" key="11">
    <source>
        <dbReference type="ARBA" id="ARBA00022842"/>
    </source>
</evidence>
<evidence type="ECO:0000256" key="5">
    <source>
        <dbReference type="ARBA" id="ARBA00013166"/>
    </source>
</evidence>
<dbReference type="Pfam" id="PF00152">
    <property type="entry name" value="tRNA-synt_2"/>
    <property type="match status" value="1"/>
</dbReference>
<dbReference type="FunFam" id="3.30.930.10:FF:000001">
    <property type="entry name" value="Lysine--tRNA ligase"/>
    <property type="match status" value="1"/>
</dbReference>
<dbReference type="PANTHER" id="PTHR42918:SF15">
    <property type="entry name" value="LYSINE--TRNA LIGASE, CHLOROPLASTIC_MITOCHONDRIAL"/>
    <property type="match status" value="1"/>
</dbReference>
<comment type="subcellular location">
    <subcellularLocation>
        <location evidence="2">Cytoplasm</location>
    </subcellularLocation>
</comment>
<feature type="compositionally biased region" description="Basic and acidic residues" evidence="16">
    <location>
        <begin position="509"/>
        <end position="521"/>
    </location>
</feature>
<evidence type="ECO:0000256" key="14">
    <source>
        <dbReference type="ARBA" id="ARBA00030563"/>
    </source>
</evidence>
<dbReference type="HAMAP" id="MF_00252">
    <property type="entry name" value="Lys_tRNA_synth_class2"/>
    <property type="match status" value="1"/>
</dbReference>
<evidence type="ECO:0000256" key="15">
    <source>
        <dbReference type="ARBA" id="ARBA00048573"/>
    </source>
</evidence>
<evidence type="ECO:0000256" key="8">
    <source>
        <dbReference type="ARBA" id="ARBA00022723"/>
    </source>
</evidence>
<dbReference type="InterPro" id="IPR004364">
    <property type="entry name" value="Aa-tRNA-synt_II"/>
</dbReference>
<dbReference type="InterPro" id="IPR002313">
    <property type="entry name" value="Lys-tRNA-ligase_II"/>
</dbReference>
<keyword evidence="12" id="KW-0648">Protein biosynthesis</keyword>
<dbReference type="PIRSF" id="PIRSF039101">
    <property type="entry name" value="LysRS2"/>
    <property type="match status" value="1"/>
</dbReference>
<dbReference type="PANTHER" id="PTHR42918">
    <property type="entry name" value="LYSYL-TRNA SYNTHETASE"/>
    <property type="match status" value="1"/>
</dbReference>
<evidence type="ECO:0000259" key="17">
    <source>
        <dbReference type="PROSITE" id="PS50862"/>
    </source>
</evidence>
<feature type="domain" description="Aminoacyl-transfer RNA synthetases class-II family profile" evidence="17">
    <location>
        <begin position="179"/>
        <end position="493"/>
    </location>
</feature>
<evidence type="ECO:0000256" key="13">
    <source>
        <dbReference type="ARBA" id="ARBA00023146"/>
    </source>
</evidence>
<evidence type="ECO:0000256" key="3">
    <source>
        <dbReference type="ARBA" id="ARBA00008226"/>
    </source>
</evidence>
<dbReference type="GO" id="GO:0046872">
    <property type="term" value="F:metal ion binding"/>
    <property type="evidence" value="ECO:0007669"/>
    <property type="project" value="UniProtKB-KW"/>
</dbReference>
<evidence type="ECO:0000313" key="18">
    <source>
        <dbReference type="EMBL" id="VAV85039.1"/>
    </source>
</evidence>
<dbReference type="InterPro" id="IPR012340">
    <property type="entry name" value="NA-bd_OB-fold"/>
</dbReference>
<proteinExistence type="inferred from homology"/>
<evidence type="ECO:0000256" key="10">
    <source>
        <dbReference type="ARBA" id="ARBA00022840"/>
    </source>
</evidence>
<dbReference type="GO" id="GO:0004824">
    <property type="term" value="F:lysine-tRNA ligase activity"/>
    <property type="evidence" value="ECO:0007669"/>
    <property type="project" value="UniProtKB-EC"/>
</dbReference>
<dbReference type="EMBL" id="UOEA01000080">
    <property type="protein sequence ID" value="VAV85039.1"/>
    <property type="molecule type" value="Genomic_DNA"/>
</dbReference>